<geneLocation type="plastid" evidence="5"/>
<name>A0A0B4N5Q1_9ASPA</name>
<gene>
    <name evidence="5" type="primary">rps14</name>
</gene>
<dbReference type="AlphaFoldDB" id="A0A0B4N5Q1"/>
<dbReference type="InterPro" id="IPR001209">
    <property type="entry name" value="Ribosomal_uS14"/>
</dbReference>
<reference evidence="5" key="2">
    <citation type="journal article" date="2015" name="Genome Biol. Evol.">
        <title>Exploring the Limits for Reduction of Plastid Genomes: a Case Study of the Mycoheterotrophic Orchids Epipogium aphyllum and Epipogium roseum.</title>
        <authorList>
            <person name="Schelkunov M."/>
            <person name="Shtratnikova V."/>
            <person name="Nuraliev M."/>
            <person name="Selosse M.A."/>
            <person name="Penin A."/>
            <person name="Logacheva M."/>
        </authorList>
    </citation>
    <scope>NUCLEOTIDE SEQUENCE</scope>
</reference>
<dbReference type="GO" id="GO:0003735">
    <property type="term" value="F:structural constituent of ribosome"/>
    <property type="evidence" value="ECO:0007669"/>
    <property type="project" value="InterPro"/>
</dbReference>
<evidence type="ECO:0000256" key="4">
    <source>
        <dbReference type="ARBA" id="ARBA00035514"/>
    </source>
</evidence>
<dbReference type="Gene3D" id="1.10.287.1480">
    <property type="match status" value="1"/>
</dbReference>
<dbReference type="PANTHER" id="PTHR19836:SF19">
    <property type="entry name" value="SMALL RIBOSOMAL SUBUNIT PROTEIN US14M"/>
    <property type="match status" value="1"/>
</dbReference>
<accession>A0A0B4N5Q1</accession>
<dbReference type="GeneID" id="23454169"/>
<dbReference type="GO" id="GO:0005737">
    <property type="term" value="C:cytoplasm"/>
    <property type="evidence" value="ECO:0007669"/>
    <property type="project" value="UniProtKB-ARBA"/>
</dbReference>
<protein>
    <recommendedName>
        <fullName evidence="4">30S ribosomal protein S14, chloroplastic</fullName>
    </recommendedName>
</protein>
<keyword evidence="5" id="KW-0934">Plastid</keyword>
<evidence type="ECO:0000256" key="3">
    <source>
        <dbReference type="ARBA" id="ARBA00023274"/>
    </source>
</evidence>
<dbReference type="GO" id="GO:0006412">
    <property type="term" value="P:translation"/>
    <property type="evidence" value="ECO:0007669"/>
    <property type="project" value="InterPro"/>
</dbReference>
<dbReference type="PROSITE" id="PS00527">
    <property type="entry name" value="RIBOSOMAL_S14"/>
    <property type="match status" value="1"/>
</dbReference>
<dbReference type="EMBL" id="KJ772292">
    <property type="protein sequence ID" value="AII40868.1"/>
    <property type="molecule type" value="Genomic_DNA"/>
</dbReference>
<proteinExistence type="inferred from homology"/>
<comment type="similarity">
    <text evidence="1">Belongs to the universal ribosomal protein uS14 family.</text>
</comment>
<dbReference type="RefSeq" id="YP_009121258.1">
    <property type="nucleotide sequence ID" value="NC_026449.1"/>
</dbReference>
<keyword evidence="2 5" id="KW-0689">Ribosomal protein</keyword>
<evidence type="ECO:0000256" key="2">
    <source>
        <dbReference type="ARBA" id="ARBA00022980"/>
    </source>
</evidence>
<evidence type="ECO:0000313" key="5">
    <source>
        <dbReference type="EMBL" id="AII40868.1"/>
    </source>
</evidence>
<keyword evidence="3" id="KW-0687">Ribonucleoprotein</keyword>
<dbReference type="SUPFAM" id="SSF57716">
    <property type="entry name" value="Glucocorticoid receptor-like (DNA-binding domain)"/>
    <property type="match status" value="1"/>
</dbReference>
<evidence type="ECO:0000256" key="1">
    <source>
        <dbReference type="ARBA" id="ARBA00009083"/>
    </source>
</evidence>
<organism evidence="5">
    <name type="scientific">Epipogium aphyllum</name>
    <dbReference type="NCBI Taxonomy" id="449980"/>
    <lineage>
        <taxon>Eukaryota</taxon>
        <taxon>Viridiplantae</taxon>
        <taxon>Streptophyta</taxon>
        <taxon>Embryophyta</taxon>
        <taxon>Tracheophyta</taxon>
        <taxon>Spermatophyta</taxon>
        <taxon>Magnoliopsida</taxon>
        <taxon>Liliopsida</taxon>
        <taxon>Asparagales</taxon>
        <taxon>Orchidaceae</taxon>
        <taxon>Epidendroideae</taxon>
        <taxon>Nervilieae</taxon>
        <taxon>Epipogiinae</taxon>
        <taxon>Epipogium</taxon>
    </lineage>
</organism>
<dbReference type="Pfam" id="PF00253">
    <property type="entry name" value="Ribosomal_S14"/>
    <property type="match status" value="1"/>
</dbReference>
<sequence length="94" mass="11193">MKKKRCIQKENKKYNLIRQSLKKELCKVKSINEKSKIYIKLQKLPRNSSTTRIYRCCFLTGRTKSNFRFFGLSGYIIREMFNKCLLPGTTTSSW</sequence>
<dbReference type="InterPro" id="IPR018271">
    <property type="entry name" value="Ribosomal_uS14_CS"/>
</dbReference>
<dbReference type="PANTHER" id="PTHR19836">
    <property type="entry name" value="30S RIBOSOMAL PROTEIN S14"/>
    <property type="match status" value="1"/>
</dbReference>
<dbReference type="GO" id="GO:0015935">
    <property type="term" value="C:small ribosomal subunit"/>
    <property type="evidence" value="ECO:0007669"/>
    <property type="project" value="TreeGrafter"/>
</dbReference>
<reference evidence="5" key="1">
    <citation type="submission" date="2014-05" db="EMBL/GenBank/DDBJ databases">
        <authorList>
            <person name="Logacheva M.D."/>
            <person name="Schelkunov M.I."/>
            <person name="Shtratnikova V.Y."/>
            <person name="Penin A.A."/>
        </authorList>
    </citation>
    <scope>NUCLEOTIDE SEQUENCE</scope>
</reference>